<reference evidence="3 4" key="1">
    <citation type="submission" date="2024-08" db="EMBL/GenBank/DDBJ databases">
        <authorList>
            <person name="Will J Nash"/>
            <person name="Angela Man"/>
            <person name="Seanna McTaggart"/>
            <person name="Kendall Baker"/>
            <person name="Tom Barker"/>
            <person name="Leah Catchpole"/>
            <person name="Alex Durrant"/>
            <person name="Karim Gharbi"/>
            <person name="Naomi Irish"/>
            <person name="Gemy Kaithakottil"/>
            <person name="Debby Ku"/>
            <person name="Aaliyah Providence"/>
            <person name="Felix Shaw"/>
            <person name="David Swarbreck"/>
            <person name="Chris Watkins"/>
            <person name="Ann M. McCartney"/>
            <person name="Giulio Formenti"/>
            <person name="Alice Mouton"/>
            <person name="Noel Vella"/>
            <person name="Bjorn M von Reumont"/>
            <person name="Adriana Vella"/>
            <person name="Wilfried Haerty"/>
        </authorList>
    </citation>
    <scope>NUCLEOTIDE SEQUENCE [LARGE SCALE GENOMIC DNA]</scope>
</reference>
<accession>A0ABP1N480</accession>
<keyword evidence="4" id="KW-1185">Reference proteome</keyword>
<evidence type="ECO:0000313" key="4">
    <source>
        <dbReference type="Proteomes" id="UP001642520"/>
    </source>
</evidence>
<protein>
    <submittedName>
        <fullName evidence="3">Uncharacterized protein</fullName>
    </submittedName>
</protein>
<dbReference type="EMBL" id="CAXAJV020001286">
    <property type="protein sequence ID" value="CAL7935779.1"/>
    <property type="molecule type" value="Genomic_DNA"/>
</dbReference>
<gene>
    <name evidence="3" type="ORF">XYLVIOL_LOCUS1805</name>
</gene>
<dbReference type="Proteomes" id="UP001642520">
    <property type="component" value="Unassembled WGS sequence"/>
</dbReference>
<evidence type="ECO:0000313" key="3">
    <source>
        <dbReference type="EMBL" id="CAL7935779.1"/>
    </source>
</evidence>
<sequence>MCATNSPCRSPPRSRSPIDSPTEDQLRFHHQHPPHPLPYVYYPPPYPHPNPYGPYPYHPGGFYSPPYCSDLAQESKGSSWLSIVLLIFLLVCVLSVVFYRSLSRDTRRRLNARLPTLTQQAQPAKRKKDAIQNYPAEFILYSDITDPLDRDYDIFCEACKDHHSASDNTSTKNERYSMWGQDKSRNEGVIECFSGNKINVTTDISGTFMSEATRSVPS</sequence>
<comment type="caution">
    <text evidence="3">The sequence shown here is derived from an EMBL/GenBank/DDBJ whole genome shotgun (WGS) entry which is preliminary data.</text>
</comment>
<name>A0ABP1N480_XYLVO</name>
<feature type="compositionally biased region" description="Low complexity" evidence="1">
    <location>
        <begin position="1"/>
        <end position="20"/>
    </location>
</feature>
<keyword evidence="2" id="KW-0472">Membrane</keyword>
<evidence type="ECO:0000256" key="2">
    <source>
        <dbReference type="SAM" id="Phobius"/>
    </source>
</evidence>
<organism evidence="3 4">
    <name type="scientific">Xylocopa violacea</name>
    <name type="common">Violet carpenter bee</name>
    <name type="synonym">Apis violacea</name>
    <dbReference type="NCBI Taxonomy" id="135666"/>
    <lineage>
        <taxon>Eukaryota</taxon>
        <taxon>Metazoa</taxon>
        <taxon>Ecdysozoa</taxon>
        <taxon>Arthropoda</taxon>
        <taxon>Hexapoda</taxon>
        <taxon>Insecta</taxon>
        <taxon>Pterygota</taxon>
        <taxon>Neoptera</taxon>
        <taxon>Endopterygota</taxon>
        <taxon>Hymenoptera</taxon>
        <taxon>Apocrita</taxon>
        <taxon>Aculeata</taxon>
        <taxon>Apoidea</taxon>
        <taxon>Anthophila</taxon>
        <taxon>Apidae</taxon>
        <taxon>Xylocopa</taxon>
        <taxon>Xylocopa</taxon>
    </lineage>
</organism>
<keyword evidence="2" id="KW-0812">Transmembrane</keyword>
<feature type="transmembrane region" description="Helical" evidence="2">
    <location>
        <begin position="80"/>
        <end position="99"/>
    </location>
</feature>
<proteinExistence type="predicted"/>
<evidence type="ECO:0000256" key="1">
    <source>
        <dbReference type="SAM" id="MobiDB-lite"/>
    </source>
</evidence>
<feature type="region of interest" description="Disordered" evidence="1">
    <location>
        <begin position="1"/>
        <end position="29"/>
    </location>
</feature>
<keyword evidence="2" id="KW-1133">Transmembrane helix</keyword>